<dbReference type="Gene3D" id="3.30.70.100">
    <property type="match status" value="1"/>
</dbReference>
<dbReference type="VEuPathDB" id="FungiDB:Bcin03g04380"/>
<reference evidence="3 4" key="2">
    <citation type="journal article" date="2012" name="Eukaryot. Cell">
        <title>Genome update of Botrytis cinerea strains B05.10 and T4.</title>
        <authorList>
            <person name="Staats M."/>
            <person name="van Kan J.A."/>
        </authorList>
    </citation>
    <scope>NUCLEOTIDE SEQUENCE [LARGE SCALE GENOMIC DNA]</scope>
    <source>
        <strain evidence="3 4">B05.10</strain>
    </source>
</reference>
<keyword evidence="4" id="KW-1185">Reference proteome</keyword>
<proteinExistence type="inferred from homology"/>
<dbReference type="EMBL" id="CP009807">
    <property type="protein sequence ID" value="ATZ48198.1"/>
    <property type="molecule type" value="Genomic_DNA"/>
</dbReference>
<evidence type="ECO:0000313" key="3">
    <source>
        <dbReference type="EMBL" id="ATZ48198.1"/>
    </source>
</evidence>
<dbReference type="InterPro" id="IPR011008">
    <property type="entry name" value="Dimeric_a/b-barrel"/>
</dbReference>
<dbReference type="Pfam" id="PF07110">
    <property type="entry name" value="EthD"/>
    <property type="match status" value="1"/>
</dbReference>
<gene>
    <name evidence="3" type="ORF">BCIN_03g04380</name>
</gene>
<sequence length="165" mass="18607">MSPQLEKVLKLTSFRYKRPEYSDKEFHDFCTDHGLKAAKIQQRHGALKIAQYHTPPACKKLLTDMIPFALQPGWALEEHDLMVQVWVRTTNDMAAIFTDPEFQMLVGGSTPEVQDKAHITAGWEEVFVEDNKIVECPFPPYEERSAVGAGSALFGLDKIAEGTKI</sequence>
<dbReference type="InterPro" id="IPR009799">
    <property type="entry name" value="EthD_dom"/>
</dbReference>
<evidence type="ECO:0000313" key="4">
    <source>
        <dbReference type="Proteomes" id="UP000001798"/>
    </source>
</evidence>
<dbReference type="OMA" id="YKITHVY"/>
<protein>
    <recommendedName>
        <fullName evidence="2">EthD domain-containing protein</fullName>
    </recommendedName>
</protein>
<reference evidence="3 4" key="1">
    <citation type="journal article" date="2011" name="PLoS Genet.">
        <title>Genomic analysis of the necrotrophic fungal pathogens Sclerotinia sclerotiorum and Botrytis cinerea.</title>
        <authorList>
            <person name="Amselem J."/>
            <person name="Cuomo C.A."/>
            <person name="van Kan J.A."/>
            <person name="Viaud M."/>
            <person name="Benito E.P."/>
            <person name="Couloux A."/>
            <person name="Coutinho P.M."/>
            <person name="de Vries R.P."/>
            <person name="Dyer P.S."/>
            <person name="Fillinger S."/>
            <person name="Fournier E."/>
            <person name="Gout L."/>
            <person name="Hahn M."/>
            <person name="Kohn L."/>
            <person name="Lapalu N."/>
            <person name="Plummer K.M."/>
            <person name="Pradier J.M."/>
            <person name="Quevillon E."/>
            <person name="Sharon A."/>
            <person name="Simon A."/>
            <person name="ten Have A."/>
            <person name="Tudzynski B."/>
            <person name="Tudzynski P."/>
            <person name="Wincker P."/>
            <person name="Andrew M."/>
            <person name="Anthouard V."/>
            <person name="Beever R.E."/>
            <person name="Beffa R."/>
            <person name="Benoit I."/>
            <person name="Bouzid O."/>
            <person name="Brault B."/>
            <person name="Chen Z."/>
            <person name="Choquer M."/>
            <person name="Collemare J."/>
            <person name="Cotton P."/>
            <person name="Danchin E.G."/>
            <person name="Da Silva C."/>
            <person name="Gautier A."/>
            <person name="Giraud C."/>
            <person name="Giraud T."/>
            <person name="Gonzalez C."/>
            <person name="Grossetete S."/>
            <person name="Guldener U."/>
            <person name="Henrissat B."/>
            <person name="Howlett B.J."/>
            <person name="Kodira C."/>
            <person name="Kretschmer M."/>
            <person name="Lappartient A."/>
            <person name="Leroch M."/>
            <person name="Levis C."/>
            <person name="Mauceli E."/>
            <person name="Neuveglise C."/>
            <person name="Oeser B."/>
            <person name="Pearson M."/>
            <person name="Poulain J."/>
            <person name="Poussereau N."/>
            <person name="Quesneville H."/>
            <person name="Rascle C."/>
            <person name="Schumacher J."/>
            <person name="Segurens B."/>
            <person name="Sexton A."/>
            <person name="Silva E."/>
            <person name="Sirven C."/>
            <person name="Soanes D.M."/>
            <person name="Talbot N.J."/>
            <person name="Templeton M."/>
            <person name="Yandava C."/>
            <person name="Yarden O."/>
            <person name="Zeng Q."/>
            <person name="Rollins J.A."/>
            <person name="Lebrun M.H."/>
            <person name="Dickman M."/>
        </authorList>
    </citation>
    <scope>NUCLEOTIDE SEQUENCE [LARGE SCALE GENOMIC DNA]</scope>
    <source>
        <strain evidence="3 4">B05.10</strain>
    </source>
</reference>
<dbReference type="GO" id="GO:0016491">
    <property type="term" value="F:oxidoreductase activity"/>
    <property type="evidence" value="ECO:0007669"/>
    <property type="project" value="InterPro"/>
</dbReference>
<comment type="similarity">
    <text evidence="1">Belongs to the tpcK family.</text>
</comment>
<dbReference type="SUPFAM" id="SSF54909">
    <property type="entry name" value="Dimeric alpha+beta barrel"/>
    <property type="match status" value="1"/>
</dbReference>
<organism evidence="3 4">
    <name type="scientific">Botryotinia fuckeliana (strain B05.10)</name>
    <name type="common">Noble rot fungus</name>
    <name type="synonym">Botrytis cinerea</name>
    <dbReference type="NCBI Taxonomy" id="332648"/>
    <lineage>
        <taxon>Eukaryota</taxon>
        <taxon>Fungi</taxon>
        <taxon>Dikarya</taxon>
        <taxon>Ascomycota</taxon>
        <taxon>Pezizomycotina</taxon>
        <taxon>Leotiomycetes</taxon>
        <taxon>Helotiales</taxon>
        <taxon>Sclerotiniaceae</taxon>
        <taxon>Botrytis</taxon>
    </lineage>
</organism>
<dbReference type="RefSeq" id="XP_001560669.1">
    <property type="nucleotide sequence ID" value="XM_001560619.2"/>
</dbReference>
<dbReference type="OrthoDB" id="3183782at2759"/>
<name>A0A384JC37_BOTFB</name>
<dbReference type="Proteomes" id="UP000001798">
    <property type="component" value="Chromosome 3"/>
</dbReference>
<feature type="domain" description="EthD" evidence="2">
    <location>
        <begin position="18"/>
        <end position="104"/>
    </location>
</feature>
<accession>A0A384JC37</accession>
<dbReference type="KEGG" id="bfu:BCIN_03g04380"/>
<dbReference type="AlphaFoldDB" id="A0A384JC37"/>
<evidence type="ECO:0000259" key="2">
    <source>
        <dbReference type="Pfam" id="PF07110"/>
    </source>
</evidence>
<reference evidence="3 4" key="3">
    <citation type="journal article" date="2017" name="Mol. Plant Pathol.">
        <title>A gapless genome sequence of the fungus Botrytis cinerea.</title>
        <authorList>
            <person name="Van Kan J.A."/>
            <person name="Stassen J.H."/>
            <person name="Mosbach A."/>
            <person name="Van Der Lee T.A."/>
            <person name="Faino L."/>
            <person name="Farmer A.D."/>
            <person name="Papasotiriou D.G."/>
            <person name="Zhou S."/>
            <person name="Seidl M.F."/>
            <person name="Cottam E."/>
            <person name="Edel D."/>
            <person name="Hahn M."/>
            <person name="Schwartz D.C."/>
            <person name="Dietrich R.A."/>
            <person name="Widdison S."/>
            <person name="Scalliet G."/>
        </authorList>
    </citation>
    <scope>NUCLEOTIDE SEQUENCE [LARGE SCALE GENOMIC DNA]</scope>
    <source>
        <strain evidence="3 4">B05.10</strain>
    </source>
</reference>
<evidence type="ECO:0000256" key="1">
    <source>
        <dbReference type="ARBA" id="ARBA00005986"/>
    </source>
</evidence>
<dbReference type="GeneID" id="5441173"/>